<keyword evidence="4 6" id="KW-0472">Membrane</keyword>
<evidence type="ECO:0000256" key="3">
    <source>
        <dbReference type="ARBA" id="ARBA00022989"/>
    </source>
</evidence>
<proteinExistence type="predicted"/>
<gene>
    <name evidence="8" type="ORF">Deia_00981</name>
</gene>
<keyword evidence="3 6" id="KW-1133">Transmembrane helix</keyword>
<evidence type="ECO:0000256" key="4">
    <source>
        <dbReference type="ARBA" id="ARBA00023136"/>
    </source>
</evidence>
<dbReference type="AlphaFoldDB" id="A0A5B8XFU3"/>
<keyword evidence="9" id="KW-1185">Reference proteome</keyword>
<accession>A0A5B8XFU3</accession>
<evidence type="ECO:0000313" key="9">
    <source>
        <dbReference type="Proteomes" id="UP000321934"/>
    </source>
</evidence>
<evidence type="ECO:0000256" key="5">
    <source>
        <dbReference type="ARBA" id="ARBA00023310"/>
    </source>
</evidence>
<dbReference type="RefSeq" id="WP_146821114.1">
    <property type="nucleotide sequence ID" value="NZ_CP029077.1"/>
</dbReference>
<dbReference type="Pfam" id="PF02326">
    <property type="entry name" value="YMF19"/>
    <property type="match status" value="1"/>
</dbReference>
<dbReference type="GO" id="GO:0006754">
    <property type="term" value="P:ATP biosynthetic process"/>
    <property type="evidence" value="ECO:0007669"/>
    <property type="project" value="UniProtKB-KW"/>
</dbReference>
<evidence type="ECO:0000313" key="8">
    <source>
        <dbReference type="EMBL" id="QED23765.1"/>
    </source>
</evidence>
<sequence length="157" mass="17904">MPQLEFATYLSQAFWFLVSFGSLFAFNFLFTSKKISQIITARDVNKNTLFSKIAQLDKDIASVYSEISKVEKEMNLQIDNILSENSKVLEEKRAYIEKEISQYYTSSLSLLENAIKTYKADIKLLTQDVVSALSSKLHSSFGLNYIISNTENAKRLS</sequence>
<evidence type="ECO:0000256" key="6">
    <source>
        <dbReference type="SAM" id="Phobius"/>
    </source>
</evidence>
<dbReference type="EMBL" id="CP029077">
    <property type="protein sequence ID" value="QED23765.1"/>
    <property type="molecule type" value="Genomic_DNA"/>
</dbReference>
<dbReference type="Proteomes" id="UP000321934">
    <property type="component" value="Chromosome"/>
</dbReference>
<evidence type="ECO:0000256" key="1">
    <source>
        <dbReference type="ARBA" id="ARBA00004370"/>
    </source>
</evidence>
<dbReference type="OrthoDB" id="9805716at2"/>
<organism evidence="8 9">
    <name type="scientific">Candidatus Deianiraea vastatrix</name>
    <dbReference type="NCBI Taxonomy" id="2163644"/>
    <lineage>
        <taxon>Bacteria</taxon>
        <taxon>Pseudomonadati</taxon>
        <taxon>Pseudomonadota</taxon>
        <taxon>Alphaproteobacteria</taxon>
        <taxon>Rickettsiales</taxon>
        <taxon>Candidatus Deianiraeaceae</taxon>
        <taxon>Candidatus Deianiraea</taxon>
    </lineage>
</organism>
<comment type="subcellular location">
    <subcellularLocation>
        <location evidence="1">Membrane</location>
    </subcellularLocation>
</comment>
<name>A0A5B8XFU3_9RICK</name>
<dbReference type="GO" id="GO:0016020">
    <property type="term" value="C:membrane"/>
    <property type="evidence" value="ECO:0007669"/>
    <property type="project" value="UniProtKB-SubCell"/>
</dbReference>
<feature type="transmembrane region" description="Helical" evidence="6">
    <location>
        <begin position="12"/>
        <end position="30"/>
    </location>
</feature>
<keyword evidence="2 6" id="KW-0812">Transmembrane</keyword>
<reference evidence="8 9" key="1">
    <citation type="journal article" date="2019" name="ISME J.">
        <title>Deianiraea, an extracellular bacterium associated with the ciliate Paramecium, suggests an alternative scenario for the evolution of Rickettsiales.</title>
        <authorList>
            <person name="Castelli M."/>
            <person name="Sabaneyeva E."/>
            <person name="Lanzoni O."/>
            <person name="Lebedeva N."/>
            <person name="Floriano A.M."/>
            <person name="Gaiarsa S."/>
            <person name="Benken K."/>
            <person name="Modeo L."/>
            <person name="Bandi C."/>
            <person name="Potekhin A."/>
            <person name="Sassera D."/>
            <person name="Petroni G."/>
        </authorList>
    </citation>
    <scope>NUCLEOTIDE SEQUENCE [LARGE SCALE GENOMIC DNA]</scope>
    <source>
        <strain evidence="8">CyL4-1</strain>
    </source>
</reference>
<feature type="domain" description="ATP synthase YMF19-like N-terminal" evidence="7">
    <location>
        <begin position="2"/>
        <end position="72"/>
    </location>
</feature>
<evidence type="ECO:0000256" key="2">
    <source>
        <dbReference type="ARBA" id="ARBA00022692"/>
    </source>
</evidence>
<dbReference type="InterPro" id="IPR003319">
    <property type="entry name" value="YMF19-like_N"/>
</dbReference>
<evidence type="ECO:0000259" key="7">
    <source>
        <dbReference type="Pfam" id="PF02326"/>
    </source>
</evidence>
<keyword evidence="5" id="KW-0066">ATP synthesis</keyword>
<protein>
    <submittedName>
        <fullName evidence="8">F0F1 ATP synthase subunit B</fullName>
    </submittedName>
</protein>